<dbReference type="AlphaFoldDB" id="A0A3M6A9R1"/>
<protein>
    <submittedName>
        <fullName evidence="2">Methyl-accepting chemotaxis protein</fullName>
    </submittedName>
</protein>
<dbReference type="EMBL" id="RBUN01000323">
    <property type="protein sequence ID" value="RMV16017.1"/>
    <property type="molecule type" value="Genomic_DNA"/>
</dbReference>
<reference evidence="2 3" key="1">
    <citation type="submission" date="2018-08" db="EMBL/GenBank/DDBJ databases">
        <title>Recombination of ecologically and evolutionarily significant loci maintains genetic cohesion in the Pseudomonas syringae species complex.</title>
        <authorList>
            <person name="Dillon M."/>
            <person name="Thakur S."/>
            <person name="Almeida R.N.D."/>
            <person name="Weir B.S."/>
            <person name="Guttman D.S."/>
        </authorList>
    </citation>
    <scope>NUCLEOTIDE SEQUENCE [LARGE SCALE GENOMIC DNA]</scope>
    <source>
        <strain evidence="2 3">ICMP 11897</strain>
    </source>
</reference>
<dbReference type="Gene3D" id="1.10.287.950">
    <property type="entry name" value="Methyl-accepting chemotaxis protein"/>
    <property type="match status" value="1"/>
</dbReference>
<dbReference type="Proteomes" id="UP000272703">
    <property type="component" value="Unassembled WGS sequence"/>
</dbReference>
<feature type="non-terminal residue" evidence="2">
    <location>
        <position position="102"/>
    </location>
</feature>
<sequence length="102" mass="10891">MDLRNTLSHVGQAAGQLFTATEELNILMRDNNADLRVQNSEIEMSAAAVTEMSQAVQEVTRNAVSTSEESKASARAAQEGQGARTTRHPGHRSGIVAKEAPS</sequence>
<proteinExistence type="predicted"/>
<evidence type="ECO:0000256" key="1">
    <source>
        <dbReference type="SAM" id="MobiDB-lite"/>
    </source>
</evidence>
<accession>A0A3M6A9R1</accession>
<comment type="caution">
    <text evidence="2">The sequence shown here is derived from an EMBL/GenBank/DDBJ whole genome shotgun (WGS) entry which is preliminary data.</text>
</comment>
<name>A0A3M6A9R1_PSESS</name>
<gene>
    <name evidence="2" type="ORF">ALP16_04703</name>
</gene>
<dbReference type="SUPFAM" id="SSF58104">
    <property type="entry name" value="Methyl-accepting chemotaxis protein (MCP) signaling domain"/>
    <property type="match status" value="1"/>
</dbReference>
<organism evidence="2 3">
    <name type="scientific">Pseudomonas savastanoi</name>
    <name type="common">Pseudomonas syringae pv. savastanoi</name>
    <dbReference type="NCBI Taxonomy" id="29438"/>
    <lineage>
        <taxon>Bacteria</taxon>
        <taxon>Pseudomonadati</taxon>
        <taxon>Pseudomonadota</taxon>
        <taxon>Gammaproteobacteria</taxon>
        <taxon>Pseudomonadales</taxon>
        <taxon>Pseudomonadaceae</taxon>
        <taxon>Pseudomonas</taxon>
    </lineage>
</organism>
<feature type="region of interest" description="Disordered" evidence="1">
    <location>
        <begin position="61"/>
        <end position="102"/>
    </location>
</feature>
<evidence type="ECO:0000313" key="2">
    <source>
        <dbReference type="EMBL" id="RMV16017.1"/>
    </source>
</evidence>
<evidence type="ECO:0000313" key="3">
    <source>
        <dbReference type="Proteomes" id="UP000272703"/>
    </source>
</evidence>